<protein>
    <submittedName>
        <fullName evidence="1">Uncharacterized protein</fullName>
    </submittedName>
</protein>
<comment type="caution">
    <text evidence="1">The sequence shown here is derived from an EMBL/GenBank/DDBJ whole genome shotgun (WGS) entry which is preliminary data.</text>
</comment>
<reference evidence="1 2" key="1">
    <citation type="journal article" date="2023" name="Genome Announc.">
        <title>Pan-Genome Analyses of the Genus Cohnella and Proposal of the Novel Species Cohnella silvisoli sp. nov., Isolated from Forest Soil.</title>
        <authorList>
            <person name="Wang C."/>
            <person name="Mao L."/>
            <person name="Bao G."/>
            <person name="Zhu H."/>
        </authorList>
    </citation>
    <scope>NUCLEOTIDE SEQUENCE [LARGE SCALE GENOMIC DNA]</scope>
    <source>
        <strain evidence="1 2">NL03-T5-1</strain>
    </source>
</reference>
<dbReference type="Proteomes" id="UP001493487">
    <property type="component" value="Unassembled WGS sequence"/>
</dbReference>
<proteinExistence type="predicted"/>
<dbReference type="RefSeq" id="WP_255678304.1">
    <property type="nucleotide sequence ID" value="NZ_JAIOAP010000002.1"/>
</dbReference>
<accession>A0ABV1KU73</accession>
<name>A0ABV1KU73_9BACL</name>
<sequence>MISTVESVPTFELQFRTPCASVDMVVVVVPEDLTMRTPYDVLAD</sequence>
<dbReference type="EMBL" id="JASKHM010000006">
    <property type="protein sequence ID" value="MEQ4483116.1"/>
    <property type="molecule type" value="Genomic_DNA"/>
</dbReference>
<evidence type="ECO:0000313" key="2">
    <source>
        <dbReference type="Proteomes" id="UP001493487"/>
    </source>
</evidence>
<gene>
    <name evidence="1" type="ORF">QJS35_11980</name>
</gene>
<evidence type="ECO:0000313" key="1">
    <source>
        <dbReference type="EMBL" id="MEQ4483116.1"/>
    </source>
</evidence>
<keyword evidence="2" id="KW-1185">Reference proteome</keyword>
<organism evidence="1 2">
    <name type="scientific">Cohnella silvisoli</name>
    <dbReference type="NCBI Taxonomy" id="2873699"/>
    <lineage>
        <taxon>Bacteria</taxon>
        <taxon>Bacillati</taxon>
        <taxon>Bacillota</taxon>
        <taxon>Bacilli</taxon>
        <taxon>Bacillales</taxon>
        <taxon>Paenibacillaceae</taxon>
        <taxon>Cohnella</taxon>
    </lineage>
</organism>